<feature type="signal peptide" evidence="1">
    <location>
        <begin position="1"/>
        <end position="38"/>
    </location>
</feature>
<dbReference type="RefSeq" id="WP_021098460.1">
    <property type="nucleotide sequence ID" value="NZ_KE557322.1"/>
</dbReference>
<dbReference type="Proteomes" id="UP000015346">
    <property type="component" value="Unassembled WGS sequence"/>
</dbReference>
<proteinExistence type="predicted"/>
<dbReference type="STRING" id="1123069.ruthe_02378"/>
<reference evidence="2 3" key="1">
    <citation type="journal article" date="2013" name="Stand. Genomic Sci.">
        <title>Genome sequence of the reddish-pigmented Rubellimicrobium thermophilum type strain (DSM 16684(T)), a member of the Roseobacter clade.</title>
        <authorList>
            <person name="Fiebig A."/>
            <person name="Riedel T."/>
            <person name="Gronow S."/>
            <person name="Petersen J."/>
            <person name="Klenk H.P."/>
            <person name="Goker M."/>
        </authorList>
    </citation>
    <scope>NUCLEOTIDE SEQUENCE [LARGE SCALE GENOMIC DNA]</scope>
    <source>
        <strain evidence="2 3">DSM 16684</strain>
    </source>
</reference>
<dbReference type="EMBL" id="AOLV01000028">
    <property type="protein sequence ID" value="EPX84168.1"/>
    <property type="molecule type" value="Genomic_DNA"/>
</dbReference>
<dbReference type="InterPro" id="IPR023346">
    <property type="entry name" value="Lysozyme-like_dom_sf"/>
</dbReference>
<evidence type="ECO:0000313" key="3">
    <source>
        <dbReference type="Proteomes" id="UP000015346"/>
    </source>
</evidence>
<protein>
    <recommendedName>
        <fullName evidence="4">Soluble lytic murein transglycosylase</fullName>
    </recommendedName>
</protein>
<dbReference type="SUPFAM" id="SSF53955">
    <property type="entry name" value="Lysozyme-like"/>
    <property type="match status" value="1"/>
</dbReference>
<dbReference type="HOGENOM" id="CLU_063182_0_2_5"/>
<evidence type="ECO:0000256" key="1">
    <source>
        <dbReference type="SAM" id="SignalP"/>
    </source>
</evidence>
<evidence type="ECO:0008006" key="4">
    <source>
        <dbReference type="Google" id="ProtNLM"/>
    </source>
</evidence>
<dbReference type="AlphaFoldDB" id="S9QX30"/>
<keyword evidence="3" id="KW-1185">Reference proteome</keyword>
<sequence length="233" mass="24183">MIGRIALPSPFALFRPAGRGLCIAALLLAALPAGPARGDDAALCEQAAQDAARLSGVPATVLLALSLTETGRGRPARPWPWTVNLEGEGHWFATRAEAEAFAESALAQGRTGFDIGCFQLNWHWHGENFVSVAQMFDPLANASYAAGFLRSLRSDGASWSEAAGAYHSRTPDLAAPYRARFDAHLAALGGEGAVLRLAGAAEAGGGVPRVNSYPLLQAGTGAPRLGSLVPLDG</sequence>
<accession>S9QX30</accession>
<feature type="chain" id="PRO_5004568218" description="Soluble lytic murein transglycosylase" evidence="1">
    <location>
        <begin position="39"/>
        <end position="233"/>
    </location>
</feature>
<evidence type="ECO:0000313" key="2">
    <source>
        <dbReference type="EMBL" id="EPX84168.1"/>
    </source>
</evidence>
<name>S9QX30_9RHOB</name>
<organism evidence="2 3">
    <name type="scientific">Rubellimicrobium thermophilum DSM 16684</name>
    <dbReference type="NCBI Taxonomy" id="1123069"/>
    <lineage>
        <taxon>Bacteria</taxon>
        <taxon>Pseudomonadati</taxon>
        <taxon>Pseudomonadota</taxon>
        <taxon>Alphaproteobacteria</taxon>
        <taxon>Rhodobacterales</taxon>
        <taxon>Roseobacteraceae</taxon>
        <taxon>Rubellimicrobium</taxon>
    </lineage>
</organism>
<comment type="caution">
    <text evidence="2">The sequence shown here is derived from an EMBL/GenBank/DDBJ whole genome shotgun (WGS) entry which is preliminary data.</text>
</comment>
<keyword evidence="1" id="KW-0732">Signal</keyword>
<gene>
    <name evidence="2" type="ORF">ruthe_02378</name>
</gene>